<dbReference type="Gene3D" id="3.30.470.20">
    <property type="entry name" value="ATP-grasp fold, B domain"/>
    <property type="match status" value="1"/>
</dbReference>
<comment type="catalytic activity">
    <reaction evidence="6">
        <text>succinate + ATP + CoA = succinyl-CoA + ADP + phosphate</text>
        <dbReference type="Rhea" id="RHEA:17661"/>
        <dbReference type="ChEBI" id="CHEBI:30031"/>
        <dbReference type="ChEBI" id="CHEBI:30616"/>
        <dbReference type="ChEBI" id="CHEBI:43474"/>
        <dbReference type="ChEBI" id="CHEBI:57287"/>
        <dbReference type="ChEBI" id="CHEBI:57292"/>
        <dbReference type="ChEBI" id="CHEBI:456216"/>
        <dbReference type="EC" id="6.2.1.5"/>
    </reaction>
</comment>
<feature type="binding site" evidence="6">
    <location>
        <position position="199"/>
    </location>
    <ligand>
        <name>Mg(2+)</name>
        <dbReference type="ChEBI" id="CHEBI:18420"/>
    </ligand>
</feature>
<proteinExistence type="inferred from homology"/>
<dbReference type="Gene3D" id="3.30.1490.20">
    <property type="entry name" value="ATP-grasp fold, A domain"/>
    <property type="match status" value="1"/>
</dbReference>
<dbReference type="NCBIfam" id="NF001913">
    <property type="entry name" value="PRK00696.1"/>
    <property type="match status" value="1"/>
</dbReference>
<evidence type="ECO:0000259" key="8">
    <source>
        <dbReference type="Pfam" id="PF08442"/>
    </source>
</evidence>
<dbReference type="HAMAP" id="MF_00558">
    <property type="entry name" value="Succ_CoA_beta"/>
    <property type="match status" value="1"/>
</dbReference>
<feature type="binding site" evidence="6">
    <location>
        <position position="213"/>
    </location>
    <ligand>
        <name>Mg(2+)</name>
        <dbReference type="ChEBI" id="CHEBI:18420"/>
    </ligand>
</feature>
<comment type="catalytic activity">
    <reaction evidence="6">
        <text>GTP + succinate + CoA = succinyl-CoA + GDP + phosphate</text>
        <dbReference type="Rhea" id="RHEA:22120"/>
        <dbReference type="ChEBI" id="CHEBI:30031"/>
        <dbReference type="ChEBI" id="CHEBI:37565"/>
        <dbReference type="ChEBI" id="CHEBI:43474"/>
        <dbReference type="ChEBI" id="CHEBI:57287"/>
        <dbReference type="ChEBI" id="CHEBI:57292"/>
        <dbReference type="ChEBI" id="CHEBI:58189"/>
    </reaction>
</comment>
<feature type="binding site" evidence="6">
    <location>
        <position position="102"/>
    </location>
    <ligand>
        <name>ATP</name>
        <dbReference type="ChEBI" id="CHEBI:30616"/>
    </ligand>
</feature>
<dbReference type="RefSeq" id="WP_194704270.1">
    <property type="nucleotide sequence ID" value="NZ_JADKNH010000029.1"/>
</dbReference>
<keyword evidence="4 6" id="KW-0547">Nucleotide-binding</keyword>
<dbReference type="PIRSF" id="PIRSF001554">
    <property type="entry name" value="SucCS_beta"/>
    <property type="match status" value="1"/>
</dbReference>
<protein>
    <recommendedName>
        <fullName evidence="6">Succinate--CoA ligase [ADP-forming] subunit beta</fullName>
        <ecNumber evidence="6">6.2.1.5</ecNumber>
    </recommendedName>
    <alternativeName>
        <fullName evidence="6">Succinyl-CoA synthetase subunit beta</fullName>
        <shortName evidence="6">SCS-beta</shortName>
    </alternativeName>
</protein>
<keyword evidence="10" id="KW-1185">Reference proteome</keyword>
<dbReference type="Pfam" id="PF08442">
    <property type="entry name" value="ATP-grasp_2"/>
    <property type="match status" value="1"/>
</dbReference>
<dbReference type="SUPFAM" id="SSF52210">
    <property type="entry name" value="Succinyl-CoA synthetase domains"/>
    <property type="match status" value="1"/>
</dbReference>
<keyword evidence="5 6" id="KW-0460">Magnesium</keyword>
<keyword evidence="6" id="KW-0067">ATP-binding</keyword>
<comment type="pathway">
    <text evidence="6">Carbohydrate metabolism; tricarboxylic acid cycle; succinate from succinyl-CoA (ligase route): step 1/1.</text>
</comment>
<dbReference type="InterPro" id="IPR017866">
    <property type="entry name" value="Succ-CoA_synthase_bsu_CS"/>
</dbReference>
<feature type="binding site" evidence="6">
    <location>
        <position position="107"/>
    </location>
    <ligand>
        <name>ATP</name>
        <dbReference type="ChEBI" id="CHEBI:30616"/>
    </ligand>
</feature>
<evidence type="ECO:0000259" key="7">
    <source>
        <dbReference type="Pfam" id="PF00549"/>
    </source>
</evidence>
<feature type="domain" description="ATP-citrate synthase/succinyl-CoA ligase C-terminal" evidence="7">
    <location>
        <begin position="262"/>
        <end position="382"/>
    </location>
</feature>
<feature type="binding site" evidence="6">
    <location>
        <begin position="321"/>
        <end position="323"/>
    </location>
    <ligand>
        <name>substrate</name>
        <note>ligand shared with subunit alpha</note>
    </ligand>
</feature>
<dbReference type="InterPro" id="IPR013815">
    <property type="entry name" value="ATP_grasp_subdomain_1"/>
</dbReference>
<evidence type="ECO:0000256" key="5">
    <source>
        <dbReference type="ARBA" id="ARBA00022842"/>
    </source>
</evidence>
<keyword evidence="2 6" id="KW-0436">Ligase</keyword>
<evidence type="ECO:0000313" key="10">
    <source>
        <dbReference type="Proteomes" id="UP000614200"/>
    </source>
</evidence>
<dbReference type="PANTHER" id="PTHR11815:SF10">
    <property type="entry name" value="SUCCINATE--COA LIGASE [GDP-FORMING] SUBUNIT BETA, MITOCHONDRIAL"/>
    <property type="match status" value="1"/>
</dbReference>
<comment type="similarity">
    <text evidence="6">Belongs to the succinate/malate CoA ligase beta subunit family.</text>
</comment>
<dbReference type="Proteomes" id="UP000614200">
    <property type="component" value="Unassembled WGS sequence"/>
</dbReference>
<comment type="caution">
    <text evidence="9">The sequence shown here is derived from an EMBL/GenBank/DDBJ whole genome shotgun (WGS) entry which is preliminary data.</text>
</comment>
<feature type="domain" description="ATP-grasp fold succinyl-CoA synthetase-type" evidence="8">
    <location>
        <begin position="2"/>
        <end position="202"/>
    </location>
</feature>
<dbReference type="InterPro" id="IPR013650">
    <property type="entry name" value="ATP-grasp_succ-CoA_synth-type"/>
</dbReference>
<dbReference type="InterPro" id="IPR005811">
    <property type="entry name" value="SUCC_ACL_C"/>
</dbReference>
<evidence type="ECO:0000256" key="1">
    <source>
        <dbReference type="ARBA" id="ARBA00022532"/>
    </source>
</evidence>
<evidence type="ECO:0000313" key="9">
    <source>
        <dbReference type="EMBL" id="MBF4696034.1"/>
    </source>
</evidence>
<feature type="binding site" evidence="6">
    <location>
        <position position="264"/>
    </location>
    <ligand>
        <name>substrate</name>
        <note>ligand shared with subunit alpha</note>
    </ligand>
</feature>
<dbReference type="SUPFAM" id="SSF56059">
    <property type="entry name" value="Glutathione synthetase ATP-binding domain-like"/>
    <property type="match status" value="1"/>
</dbReference>
<comment type="subunit">
    <text evidence="6">Heterotetramer of two alpha and two beta subunits.</text>
</comment>
<dbReference type="InterPro" id="IPR005809">
    <property type="entry name" value="Succ_CoA_ligase-like_bsu"/>
</dbReference>
<dbReference type="InterPro" id="IPR016102">
    <property type="entry name" value="Succinyl-CoA_synth-like"/>
</dbReference>
<dbReference type="EC" id="6.2.1.5" evidence="6"/>
<dbReference type="Gene3D" id="3.40.50.261">
    <property type="entry name" value="Succinyl-CoA synthetase domains"/>
    <property type="match status" value="1"/>
</dbReference>
<comment type="function">
    <text evidence="6">Succinyl-CoA synthetase functions in the citric acid cycle (TCA), coupling the hydrolysis of succinyl-CoA to the synthesis of either ATP or GTP and thus represents the only step of substrate-level phosphorylation in the TCA. The beta subunit provides nucleotide specificity of the enzyme and binds the substrate succinate, while the binding sites for coenzyme A and phosphate are found in the alpha subunit.</text>
</comment>
<name>A0ABS0A2C0_9FIRM</name>
<reference evidence="9 10" key="1">
    <citation type="submission" date="2020-11" db="EMBL/GenBank/DDBJ databases">
        <title>Fusibacter basophilias sp. nov.</title>
        <authorList>
            <person name="Qiu D."/>
        </authorList>
    </citation>
    <scope>NUCLEOTIDE SEQUENCE [LARGE SCALE GENOMIC DNA]</scope>
    <source>
        <strain evidence="9 10">Q10-2</strain>
    </source>
</reference>
<evidence type="ECO:0000256" key="3">
    <source>
        <dbReference type="ARBA" id="ARBA00022723"/>
    </source>
</evidence>
<feature type="binding site" evidence="6">
    <location>
        <begin position="53"/>
        <end position="55"/>
    </location>
    <ligand>
        <name>ATP</name>
        <dbReference type="ChEBI" id="CHEBI:30616"/>
    </ligand>
</feature>
<comment type="cofactor">
    <cofactor evidence="6">
        <name>Mg(2+)</name>
        <dbReference type="ChEBI" id="CHEBI:18420"/>
    </cofactor>
    <text evidence="6">Binds 1 Mg(2+) ion per subunit.</text>
</comment>
<evidence type="ECO:0000256" key="6">
    <source>
        <dbReference type="HAMAP-Rule" id="MF_00558"/>
    </source>
</evidence>
<sequence>MNIHEYQAKAILKSYGVAVLEGYLVEAVNQLETQARKIQTDVAVVKAQIHAGGRGKAGGVKVVDSLNACIEIGTEMLGKPLVTHQTGPNGQKIRKIYIEEGCEIESEFYMSMVLDRTTSKVMIIASKEGGMDIEEVAKRSSNSILKITIDPLIGIRAFHIRILTESFGLSTDLMPKLEKIVKGMYTCFVEKDLNLVEINPFVLSKEGQLIVLDAKMNFDDNALFRHADIERLRDFDEEDSKEIEASSVGLSYVALEGEIGCLVNGAGLAMATMDAIHYAGGRPANFLDVGGSASAEMVSKALDIILSDEHVKGVFINIFGGIMHCNTIAEGIIQATKSLSRSVPIVVRLEGTNVADGKRLLDHSGLDIISADTMDEGAEKIVSLIKGEEAIA</sequence>
<dbReference type="PANTHER" id="PTHR11815">
    <property type="entry name" value="SUCCINYL-COA SYNTHETASE BETA CHAIN"/>
    <property type="match status" value="1"/>
</dbReference>
<dbReference type="GO" id="GO:0004775">
    <property type="term" value="F:succinate-CoA ligase (ADP-forming) activity"/>
    <property type="evidence" value="ECO:0007669"/>
    <property type="project" value="UniProtKB-EC"/>
</dbReference>
<dbReference type="EMBL" id="JADKNH010000029">
    <property type="protein sequence ID" value="MBF4696034.1"/>
    <property type="molecule type" value="Genomic_DNA"/>
</dbReference>
<feature type="binding site" evidence="6">
    <location>
        <position position="46"/>
    </location>
    <ligand>
        <name>ATP</name>
        <dbReference type="ChEBI" id="CHEBI:30616"/>
    </ligand>
</feature>
<organism evidence="9 10">
    <name type="scientific">Fusibacter ferrireducens</name>
    <dbReference type="NCBI Taxonomy" id="2785058"/>
    <lineage>
        <taxon>Bacteria</taxon>
        <taxon>Bacillati</taxon>
        <taxon>Bacillota</taxon>
        <taxon>Clostridia</taxon>
        <taxon>Eubacteriales</taxon>
        <taxon>Eubacteriales Family XII. Incertae Sedis</taxon>
        <taxon>Fusibacter</taxon>
    </lineage>
</organism>
<keyword evidence="1 6" id="KW-0816">Tricarboxylic acid cycle</keyword>
<keyword evidence="3 6" id="KW-0479">Metal-binding</keyword>
<evidence type="ECO:0000256" key="2">
    <source>
        <dbReference type="ARBA" id="ARBA00022598"/>
    </source>
</evidence>
<feature type="binding site" evidence="6">
    <location>
        <position position="99"/>
    </location>
    <ligand>
        <name>ATP</name>
        <dbReference type="ChEBI" id="CHEBI:30616"/>
    </ligand>
</feature>
<accession>A0ABS0A2C0</accession>
<gene>
    <name evidence="6 9" type="primary">sucC</name>
    <name evidence="9" type="ORF">ISU02_23295</name>
</gene>
<evidence type="ECO:0000256" key="4">
    <source>
        <dbReference type="ARBA" id="ARBA00022741"/>
    </source>
</evidence>
<dbReference type="PROSITE" id="PS01217">
    <property type="entry name" value="SUCCINYL_COA_LIG_3"/>
    <property type="match status" value="1"/>
</dbReference>
<dbReference type="Pfam" id="PF00549">
    <property type="entry name" value="Ligase_CoA"/>
    <property type="match status" value="1"/>
</dbReference>
<dbReference type="NCBIfam" id="TIGR01016">
    <property type="entry name" value="sucCoAbeta"/>
    <property type="match status" value="1"/>
</dbReference>